<name>A0A7X0ZFI3_9LIST</name>
<evidence type="ECO:0000313" key="4">
    <source>
        <dbReference type="Proteomes" id="UP000558070"/>
    </source>
</evidence>
<keyword evidence="3" id="KW-1185">Reference proteome</keyword>
<proteinExistence type="predicted"/>
<evidence type="ECO:0000313" key="2">
    <source>
        <dbReference type="EMBL" id="MBC2286361.1"/>
    </source>
</evidence>
<gene>
    <name evidence="1" type="ORF">HB839_04255</name>
    <name evidence="2" type="ORF">HCB47_01755</name>
</gene>
<organism evidence="2 4">
    <name type="scientific">Listeria farberi</name>
    <dbReference type="NCBI Taxonomy" id="2713500"/>
    <lineage>
        <taxon>Bacteria</taxon>
        <taxon>Bacillati</taxon>
        <taxon>Bacillota</taxon>
        <taxon>Bacilli</taxon>
        <taxon>Bacillales</taxon>
        <taxon>Listeriaceae</taxon>
        <taxon>Listeria</taxon>
    </lineage>
</organism>
<dbReference type="EMBL" id="JAARZO010000001">
    <property type="protein sequence ID" value="MBC2286361.1"/>
    <property type="molecule type" value="Genomic_DNA"/>
</dbReference>
<accession>A0A7X0ZFI3</accession>
<dbReference type="AlphaFoldDB" id="A0A7X0ZFI3"/>
<sequence>MDEGMVKKSLTLSSIVPLLSNDNATSSASQTIEVRATGINGTSGGTLYQLNEGCVKYGKKY</sequence>
<protein>
    <submittedName>
        <fullName evidence="2">Uncharacterized protein</fullName>
    </submittedName>
</protein>
<dbReference type="Proteomes" id="UP000558070">
    <property type="component" value="Unassembled WGS sequence"/>
</dbReference>
<evidence type="ECO:0000313" key="1">
    <source>
        <dbReference type="EMBL" id="MBC1374737.1"/>
    </source>
</evidence>
<dbReference type="EMBL" id="JAARPH010000001">
    <property type="protein sequence ID" value="MBC1374737.1"/>
    <property type="molecule type" value="Genomic_DNA"/>
</dbReference>
<dbReference type="Proteomes" id="UP000518829">
    <property type="component" value="Unassembled WGS sequence"/>
</dbReference>
<evidence type="ECO:0000313" key="3">
    <source>
        <dbReference type="Proteomes" id="UP000518829"/>
    </source>
</evidence>
<comment type="caution">
    <text evidence="2">The sequence shown here is derived from an EMBL/GenBank/DDBJ whole genome shotgun (WGS) entry which is preliminary data.</text>
</comment>
<reference evidence="3 4" key="1">
    <citation type="submission" date="2020-03" db="EMBL/GenBank/DDBJ databases">
        <title>Soil Listeria distribution.</title>
        <authorList>
            <person name="Liao J."/>
            <person name="Wiedmann M."/>
        </authorList>
    </citation>
    <scope>NUCLEOTIDE SEQUENCE [LARGE SCALE GENOMIC DNA]</scope>
    <source>
        <strain evidence="2 4">FSL L7-0072</strain>
        <strain evidence="1 3">FSL L7-1699</strain>
    </source>
</reference>